<comment type="caution">
    <text evidence="2">The sequence shown here is derived from an EMBL/GenBank/DDBJ whole genome shotgun (WGS) entry which is preliminary data.</text>
</comment>
<name>A0A6N9UG94_9ACTN</name>
<evidence type="ECO:0000313" key="3">
    <source>
        <dbReference type="Proteomes" id="UP000469545"/>
    </source>
</evidence>
<organism evidence="2 3">
    <name type="scientific">Streptomyces coelicoflavus</name>
    <dbReference type="NCBI Taxonomy" id="285562"/>
    <lineage>
        <taxon>Bacteria</taxon>
        <taxon>Bacillati</taxon>
        <taxon>Actinomycetota</taxon>
        <taxon>Actinomycetes</taxon>
        <taxon>Kitasatosporales</taxon>
        <taxon>Streptomycetaceae</taxon>
        <taxon>Streptomyces</taxon>
    </lineage>
</organism>
<feature type="region of interest" description="Disordered" evidence="1">
    <location>
        <begin position="1"/>
        <end position="22"/>
    </location>
</feature>
<evidence type="ECO:0000313" key="2">
    <source>
        <dbReference type="EMBL" id="NEB15230.1"/>
    </source>
</evidence>
<sequence>VTPRWAARQTGRDPRYTGGVVGAPTPGERYGGALSHVPANNPRRGPLTAAARRIGVNEHAWAGVGEGYLVQSVSTTNDSGAQLFTHNHAKPGDRVGPHAPYHFAQVVLASEDGTHQITLENETHSRGPVTDAELDAIVEDNLDRHGGDGLRRLAEAAERRLAEAGRGGADAEQTARPTGLARAARALAEVHDAEQIPFYFDEDRPEHALALREAERARARAREAVRAVAPLPDPKDLWFFRAYSKRPGESAHEVNAAL</sequence>
<dbReference type="RefSeq" id="WP_164138357.1">
    <property type="nucleotide sequence ID" value="NZ_JAAGMB010000023.1"/>
</dbReference>
<evidence type="ECO:0000256" key="1">
    <source>
        <dbReference type="SAM" id="MobiDB-lite"/>
    </source>
</evidence>
<proteinExistence type="predicted"/>
<feature type="non-terminal residue" evidence="2">
    <location>
        <position position="258"/>
    </location>
</feature>
<gene>
    <name evidence="2" type="ORF">G3I46_01645</name>
</gene>
<reference evidence="2 3" key="1">
    <citation type="submission" date="2020-01" db="EMBL/GenBank/DDBJ databases">
        <title>Insect and environment-associated Actinomycetes.</title>
        <authorList>
            <person name="Currrie C."/>
            <person name="Chevrette M."/>
            <person name="Carlson C."/>
            <person name="Stubbendieck R."/>
            <person name="Wendt-Pienkowski E."/>
        </authorList>
    </citation>
    <scope>NUCLEOTIDE SEQUENCE [LARGE SCALE GENOMIC DNA]</scope>
    <source>
        <strain evidence="2 3">SID14172</strain>
    </source>
</reference>
<dbReference type="Proteomes" id="UP000469545">
    <property type="component" value="Unassembled WGS sequence"/>
</dbReference>
<dbReference type="AlphaFoldDB" id="A0A6N9UG94"/>
<accession>A0A6N9UG94</accession>
<dbReference type="EMBL" id="JAAGMB010000023">
    <property type="protein sequence ID" value="NEB15230.1"/>
    <property type="molecule type" value="Genomic_DNA"/>
</dbReference>
<feature type="non-terminal residue" evidence="2">
    <location>
        <position position="1"/>
    </location>
</feature>
<protein>
    <submittedName>
        <fullName evidence="2">Uncharacterized protein</fullName>
    </submittedName>
</protein>
<keyword evidence="3" id="KW-1185">Reference proteome</keyword>